<keyword evidence="1" id="KW-0812">Transmembrane</keyword>
<dbReference type="GeneID" id="30511966"/>
<dbReference type="EMBL" id="KT946603">
    <property type="protein sequence ID" value="ANJ70870.1"/>
    <property type="molecule type" value="Genomic_DNA"/>
</dbReference>
<feature type="transmembrane region" description="Helical" evidence="1">
    <location>
        <begin position="31"/>
        <end position="49"/>
    </location>
</feature>
<feature type="transmembrane region" description="Helical" evidence="1">
    <location>
        <begin position="7"/>
        <end position="25"/>
    </location>
</feature>
<proteinExistence type="predicted"/>
<feature type="transmembrane region" description="Helical" evidence="1">
    <location>
        <begin position="61"/>
        <end position="79"/>
    </location>
</feature>
<keyword evidence="1" id="KW-0472">Membrane</keyword>
<evidence type="ECO:0000313" key="2">
    <source>
        <dbReference type="EMBL" id="ANJ70870.1"/>
    </source>
</evidence>
<geneLocation type="chloroplast" evidence="2"/>
<protein>
    <submittedName>
        <fullName evidence="2">Ycf20</fullName>
    </submittedName>
</protein>
<dbReference type="RefSeq" id="YP_009326927.1">
    <property type="nucleotide sequence ID" value="NC_032043.1"/>
</dbReference>
<name>A0A1I9LKK9_9CHLO</name>
<reference evidence="2" key="1">
    <citation type="journal article" date="2019" name="Mol. Phylogenet. Evol.">
        <title>Reassessment of the classification of bryopsidales (chlorophyta) based on chloroplast phylogenomic analyses.</title>
        <authorList>
            <person name="Cremen M.C."/>
            <person name="Leliaert F."/>
            <person name="West J."/>
            <person name="Lam D.W."/>
            <person name="Shimada S."/>
            <person name="Lopez-Bautista J.M."/>
            <person name="Verbruggen H."/>
        </authorList>
    </citation>
    <scope>NUCLEOTIDE SEQUENCE</scope>
</reference>
<organism evidence="2">
    <name type="scientific">Codium simulans</name>
    <dbReference type="NCBI Taxonomy" id="589376"/>
    <lineage>
        <taxon>Eukaryota</taxon>
        <taxon>Viridiplantae</taxon>
        <taxon>Chlorophyta</taxon>
        <taxon>core chlorophytes</taxon>
        <taxon>Ulvophyceae</taxon>
        <taxon>TCBD clade</taxon>
        <taxon>Bryopsidales</taxon>
        <taxon>Bryopsidineae</taxon>
        <taxon>Codiaceae</taxon>
        <taxon>Codium</taxon>
    </lineage>
</organism>
<keyword evidence="2" id="KW-0150">Chloroplast</keyword>
<keyword evidence="2" id="KW-0934">Plastid</keyword>
<gene>
    <name evidence="2" type="primary">ycf20</name>
</gene>
<sequence>MENEDKFFFYGFIFGNIFGSFLTYIRLLLFWDGFIILLCLIYFEFFSKIQSKLNIWNSELFLFQSGVLISFFIDAYKVGS</sequence>
<accession>A0A1I9LKK9</accession>
<dbReference type="AlphaFoldDB" id="A0A1I9LKK9"/>
<keyword evidence="1" id="KW-1133">Transmembrane helix</keyword>
<evidence type="ECO:0000256" key="1">
    <source>
        <dbReference type="SAM" id="Phobius"/>
    </source>
</evidence>